<accession>A0A9N9X6B3</accession>
<dbReference type="InterPro" id="IPR007858">
    <property type="entry name" value="Dpy-30_motif"/>
</dbReference>
<dbReference type="Pfam" id="PF00406">
    <property type="entry name" value="ADK"/>
    <property type="match status" value="1"/>
</dbReference>
<evidence type="ECO:0000313" key="6">
    <source>
        <dbReference type="EMBL" id="CAG9826512.1"/>
    </source>
</evidence>
<proteinExistence type="predicted"/>
<keyword evidence="2" id="KW-0547">Nucleotide-binding</keyword>
<name>A0A9N9X6B3_DIABA</name>
<keyword evidence="1" id="KW-0808">Transferase</keyword>
<dbReference type="AlphaFoldDB" id="A0A9N9X6B3"/>
<evidence type="ECO:0000256" key="3">
    <source>
        <dbReference type="ARBA" id="ARBA00022777"/>
    </source>
</evidence>
<protein>
    <recommendedName>
        <fullName evidence="8">Adenylate kinase</fullName>
    </recommendedName>
</protein>
<dbReference type="Gene3D" id="3.40.50.300">
    <property type="entry name" value="P-loop containing nucleotide triphosphate hydrolases"/>
    <property type="match status" value="1"/>
</dbReference>
<dbReference type="GO" id="GO:0019205">
    <property type="term" value="F:nucleobase-containing compound kinase activity"/>
    <property type="evidence" value="ECO:0007669"/>
    <property type="project" value="InterPro"/>
</dbReference>
<feature type="coiled-coil region" evidence="4">
    <location>
        <begin position="307"/>
        <end position="361"/>
    </location>
</feature>
<dbReference type="Proteomes" id="UP001153709">
    <property type="component" value="Chromosome 1"/>
</dbReference>
<dbReference type="OrthoDB" id="10262413at2759"/>
<evidence type="ECO:0000313" key="7">
    <source>
        <dbReference type="Proteomes" id="UP001153709"/>
    </source>
</evidence>
<dbReference type="SUPFAM" id="SSF52540">
    <property type="entry name" value="P-loop containing nucleoside triphosphate hydrolases"/>
    <property type="match status" value="1"/>
</dbReference>
<dbReference type="InterPro" id="IPR027417">
    <property type="entry name" value="P-loop_NTPase"/>
</dbReference>
<keyword evidence="7" id="KW-1185">Reference proteome</keyword>
<feature type="region of interest" description="Disordered" evidence="5">
    <location>
        <begin position="63"/>
        <end position="90"/>
    </location>
</feature>
<dbReference type="GO" id="GO:0006139">
    <property type="term" value="P:nucleobase-containing compound metabolic process"/>
    <property type="evidence" value="ECO:0007669"/>
    <property type="project" value="InterPro"/>
</dbReference>
<dbReference type="PANTHER" id="PTHR23359">
    <property type="entry name" value="NUCLEOTIDE KINASE"/>
    <property type="match status" value="1"/>
</dbReference>
<reference evidence="6" key="1">
    <citation type="submission" date="2022-01" db="EMBL/GenBank/DDBJ databases">
        <authorList>
            <person name="King R."/>
        </authorList>
    </citation>
    <scope>NUCLEOTIDE SEQUENCE</scope>
</reference>
<organism evidence="6 7">
    <name type="scientific">Diabrotica balteata</name>
    <name type="common">Banded cucumber beetle</name>
    <dbReference type="NCBI Taxonomy" id="107213"/>
    <lineage>
        <taxon>Eukaryota</taxon>
        <taxon>Metazoa</taxon>
        <taxon>Ecdysozoa</taxon>
        <taxon>Arthropoda</taxon>
        <taxon>Hexapoda</taxon>
        <taxon>Insecta</taxon>
        <taxon>Pterygota</taxon>
        <taxon>Neoptera</taxon>
        <taxon>Endopterygota</taxon>
        <taxon>Coleoptera</taxon>
        <taxon>Polyphaga</taxon>
        <taxon>Cucujiformia</taxon>
        <taxon>Chrysomeloidea</taxon>
        <taxon>Chrysomelidae</taxon>
        <taxon>Galerucinae</taxon>
        <taxon>Diabroticina</taxon>
        <taxon>Diabroticites</taxon>
        <taxon>Diabrotica</taxon>
    </lineage>
</organism>
<feature type="compositionally biased region" description="Basic and acidic residues" evidence="5">
    <location>
        <begin position="63"/>
        <end position="72"/>
    </location>
</feature>
<dbReference type="Gene3D" id="1.20.890.10">
    <property type="entry name" value="cAMP-dependent protein kinase regulatory subunit, dimerization-anchoring domain"/>
    <property type="match status" value="1"/>
</dbReference>
<keyword evidence="4" id="KW-0175">Coiled coil</keyword>
<dbReference type="GO" id="GO:0005524">
    <property type="term" value="F:ATP binding"/>
    <property type="evidence" value="ECO:0007669"/>
    <property type="project" value="InterPro"/>
</dbReference>
<evidence type="ECO:0000256" key="2">
    <source>
        <dbReference type="ARBA" id="ARBA00022741"/>
    </source>
</evidence>
<dbReference type="InterPro" id="IPR047499">
    <property type="entry name" value="DD_AK7"/>
</dbReference>
<dbReference type="Pfam" id="PF05186">
    <property type="entry name" value="Dpy-30"/>
    <property type="match status" value="1"/>
</dbReference>
<evidence type="ECO:0000256" key="1">
    <source>
        <dbReference type="ARBA" id="ARBA00022679"/>
    </source>
</evidence>
<sequence>MSFHRKELKPLKLIIYGPPASGKTKLAERICRRYGAHYISVKTMIDETLEDLKARITKETEKLLPKHSKEQDTETTDDEDQEFPGEEEEEEEIKAIIEDLQEQIRYITSTMQRGVSRKLPDEVVVRLMKAFLANEVCQSRGYVLDGYPKTFEQAKELFGQVADSRRREEIPKGITGEGGIPGEGEQLGHALGNANEQIMPNYVISLEASDEFLCERVMKLPQKLIRGTHYDEVGMLKRLAAFREYDSRENTVLTFFDEANIHPILIKIYDEDTDEPLSLDSIFDFVYKIFGEPIPGFGLTLEEEAELRKLELEQLKLLEEGERLERQVMEKKAKKEYEDKMERWTETLEKLQIEEEKLLAAQSEPLRFYLMKYIFPTLSKGLIEVAKVKPDDPVDFLAEYLFKENPEGKMFDPSYTREGERILQQYQEEVQETIDEADK</sequence>
<feature type="compositionally biased region" description="Acidic residues" evidence="5">
    <location>
        <begin position="73"/>
        <end position="90"/>
    </location>
</feature>
<dbReference type="InterPro" id="IPR000850">
    <property type="entry name" value="Adenylat/UMP-CMP_kin"/>
</dbReference>
<dbReference type="CDD" id="cd22967">
    <property type="entry name" value="DD_AK7"/>
    <property type="match status" value="1"/>
</dbReference>
<evidence type="ECO:0000256" key="4">
    <source>
        <dbReference type="SAM" id="Coils"/>
    </source>
</evidence>
<evidence type="ECO:0008006" key="8">
    <source>
        <dbReference type="Google" id="ProtNLM"/>
    </source>
</evidence>
<keyword evidence="3" id="KW-0418">Kinase</keyword>
<dbReference type="EMBL" id="OU898276">
    <property type="protein sequence ID" value="CAG9826512.1"/>
    <property type="molecule type" value="Genomic_DNA"/>
</dbReference>
<gene>
    <name evidence="6" type="ORF">DIABBA_LOCUS621</name>
</gene>
<evidence type="ECO:0000256" key="5">
    <source>
        <dbReference type="SAM" id="MobiDB-lite"/>
    </source>
</evidence>